<dbReference type="PIRSF" id="PIRSF026782">
    <property type="entry name" value="CbiD"/>
    <property type="match status" value="1"/>
</dbReference>
<dbReference type="EC" id="2.1.1.195" evidence="5"/>
<dbReference type="GO" id="GO:0043780">
    <property type="term" value="F:cobalt-precorrin-5B C1-methyltransferase activity"/>
    <property type="evidence" value="ECO:0007669"/>
    <property type="project" value="RHEA"/>
</dbReference>
<comment type="function">
    <text evidence="5">Catalyzes the methylation of C-1 in cobalt-precorrin-5B to form cobalt-precorrin-6A.</text>
</comment>
<keyword evidence="1 5" id="KW-0169">Cobalamin biosynthesis</keyword>
<gene>
    <name evidence="5" type="primary">cbiD</name>
    <name evidence="6" type="ORF">BECKSD772F_GA0070984_10576</name>
</gene>
<comment type="catalytic activity">
    <reaction evidence="5">
        <text>Co-precorrin-5B + S-adenosyl-L-methionine = Co-precorrin-6A + S-adenosyl-L-homocysteine</text>
        <dbReference type="Rhea" id="RHEA:26285"/>
        <dbReference type="ChEBI" id="CHEBI:57856"/>
        <dbReference type="ChEBI" id="CHEBI:59789"/>
        <dbReference type="ChEBI" id="CHEBI:60063"/>
        <dbReference type="ChEBI" id="CHEBI:60064"/>
        <dbReference type="EC" id="2.1.1.195"/>
    </reaction>
</comment>
<comment type="similarity">
    <text evidence="5">Belongs to the CbiD family.</text>
</comment>
<dbReference type="NCBIfam" id="NF000849">
    <property type="entry name" value="PRK00075.1-1"/>
    <property type="match status" value="1"/>
</dbReference>
<keyword evidence="2 5" id="KW-0489">Methyltransferase</keyword>
<dbReference type="NCBIfam" id="TIGR00312">
    <property type="entry name" value="cbiD"/>
    <property type="match status" value="1"/>
</dbReference>
<sequence>MTVAKGRKKGNRTGFTTGACAAAAARAAALGLVNGVVPDSVTCVLPNANRVNFPVESKRCNGRMACAVVVKDAGDDPDVTNKARLTACLHILPGEPGTIRLEGGDGVGRVTRLGLGLAIGGPAINPVPHANIRENIHAAAASLLEQMGILARISVPGGEKMAERTLNPRLGILGGISILGTSGIVRPYSTAAFRDSVIQAIEVAAAQGQSQARNPETVVLTTGRRTESFAMATLPELEPVCFVQMGDFVGRALETVVRVGIRQVVVAGMVGKLTKIAQGETITHAGRGPINRKLLAEIAAAAGAPNAVCDDIRVAETARYASERMAELGLTAAFHRELALRVVENLAARHPGKYTVRVLVCSFDGEILTEESGGSIHD</sequence>
<dbReference type="InterPro" id="IPR002748">
    <property type="entry name" value="CbiD"/>
</dbReference>
<dbReference type="GO" id="GO:0019251">
    <property type="term" value="P:anaerobic cobalamin biosynthetic process"/>
    <property type="evidence" value="ECO:0007669"/>
    <property type="project" value="UniProtKB-UniRule"/>
</dbReference>
<dbReference type="UniPathway" id="UPA00148">
    <property type="reaction ID" value="UER00227"/>
</dbReference>
<dbReference type="PANTHER" id="PTHR35863">
    <property type="entry name" value="COBALT-PRECORRIN-5B C(1)-METHYLTRANSFERASE"/>
    <property type="match status" value="1"/>
</dbReference>
<organism evidence="6">
    <name type="scientific">Candidatus Kentrum sp. SD</name>
    <dbReference type="NCBI Taxonomy" id="2126332"/>
    <lineage>
        <taxon>Bacteria</taxon>
        <taxon>Pseudomonadati</taxon>
        <taxon>Pseudomonadota</taxon>
        <taxon>Gammaproteobacteria</taxon>
        <taxon>Candidatus Kentrum</taxon>
    </lineage>
</organism>
<evidence type="ECO:0000256" key="2">
    <source>
        <dbReference type="ARBA" id="ARBA00022603"/>
    </source>
</evidence>
<protein>
    <recommendedName>
        <fullName evidence="5">Cobalt-precorrin-5B C(1)-methyltransferase</fullName>
        <ecNumber evidence="5">2.1.1.195</ecNumber>
    </recommendedName>
    <alternativeName>
        <fullName evidence="5">Cobalt-precorrin-6A synthase</fullName>
    </alternativeName>
</protein>
<dbReference type="HAMAP" id="MF_00787">
    <property type="entry name" value="CbiD"/>
    <property type="match status" value="1"/>
</dbReference>
<proteinExistence type="inferred from homology"/>
<evidence type="ECO:0000256" key="5">
    <source>
        <dbReference type="HAMAP-Rule" id="MF_00787"/>
    </source>
</evidence>
<dbReference type="PANTHER" id="PTHR35863:SF1">
    <property type="entry name" value="COBALT-PRECORRIN-5B C(1)-METHYLTRANSFERASE"/>
    <property type="match status" value="1"/>
</dbReference>
<reference evidence="6" key="1">
    <citation type="submission" date="2019-02" db="EMBL/GenBank/DDBJ databases">
        <authorList>
            <person name="Gruber-Vodicka R. H."/>
            <person name="Seah K. B. B."/>
        </authorList>
    </citation>
    <scope>NUCLEOTIDE SEQUENCE</scope>
    <source>
        <strain evidence="6">BECK_S1321</strain>
    </source>
</reference>
<comment type="pathway">
    <text evidence="5">Cofactor biosynthesis; adenosylcobalamin biosynthesis; cob(II)yrinate a,c-diamide from sirohydrochlorin (anaerobic route): step 6/10.</text>
</comment>
<accession>A0A450YFD8</accession>
<keyword evidence="4 5" id="KW-0949">S-adenosyl-L-methionine</keyword>
<dbReference type="InterPro" id="IPR036074">
    <property type="entry name" value="CbiD_sf"/>
</dbReference>
<evidence type="ECO:0000256" key="3">
    <source>
        <dbReference type="ARBA" id="ARBA00022679"/>
    </source>
</evidence>
<keyword evidence="3 5" id="KW-0808">Transferase</keyword>
<dbReference type="SUPFAM" id="SSF111342">
    <property type="entry name" value="CbiD-like"/>
    <property type="match status" value="1"/>
</dbReference>
<dbReference type="Pfam" id="PF01888">
    <property type="entry name" value="CbiD"/>
    <property type="match status" value="1"/>
</dbReference>
<name>A0A450YFD8_9GAMM</name>
<evidence type="ECO:0000256" key="1">
    <source>
        <dbReference type="ARBA" id="ARBA00022573"/>
    </source>
</evidence>
<evidence type="ECO:0000313" key="6">
    <source>
        <dbReference type="EMBL" id="VFK40254.1"/>
    </source>
</evidence>
<dbReference type="EMBL" id="CAADFR010000057">
    <property type="protein sequence ID" value="VFK40254.1"/>
    <property type="molecule type" value="Genomic_DNA"/>
</dbReference>
<dbReference type="Gene3D" id="3.30.2110.10">
    <property type="entry name" value="CbiD-like"/>
    <property type="match status" value="1"/>
</dbReference>
<dbReference type="AlphaFoldDB" id="A0A450YFD8"/>
<dbReference type="GO" id="GO:0032259">
    <property type="term" value="P:methylation"/>
    <property type="evidence" value="ECO:0007669"/>
    <property type="project" value="UniProtKB-KW"/>
</dbReference>
<evidence type="ECO:0000256" key="4">
    <source>
        <dbReference type="ARBA" id="ARBA00022691"/>
    </source>
</evidence>